<keyword evidence="2" id="KW-1185">Reference proteome</keyword>
<reference evidence="2" key="1">
    <citation type="journal article" date="2016" name="Nat. Biotechnol.">
        <title>Sequencing wild and cultivated cassava and related species reveals extensive interspecific hybridization and genetic diversity.</title>
        <authorList>
            <person name="Bredeson J.V."/>
            <person name="Lyons J.B."/>
            <person name="Prochnik S.E."/>
            <person name="Wu G.A."/>
            <person name="Ha C.M."/>
            <person name="Edsinger-Gonzales E."/>
            <person name="Grimwood J."/>
            <person name="Schmutz J."/>
            <person name="Rabbi I.Y."/>
            <person name="Egesi C."/>
            <person name="Nauluvula P."/>
            <person name="Lebot V."/>
            <person name="Ndunguru J."/>
            <person name="Mkamilo G."/>
            <person name="Bart R.S."/>
            <person name="Setter T.L."/>
            <person name="Gleadow R.M."/>
            <person name="Kulakow P."/>
            <person name="Ferguson M.E."/>
            <person name="Rounsley S."/>
            <person name="Rokhsar D.S."/>
        </authorList>
    </citation>
    <scope>NUCLEOTIDE SEQUENCE [LARGE SCALE GENOMIC DNA]</scope>
    <source>
        <strain evidence="2">cv. AM560-2</strain>
    </source>
</reference>
<dbReference type="EMBL" id="CM004402">
    <property type="protein sequence ID" value="KAG8636150.1"/>
    <property type="molecule type" value="Genomic_DNA"/>
</dbReference>
<organism evidence="1 2">
    <name type="scientific">Manihot esculenta</name>
    <name type="common">Cassava</name>
    <name type="synonym">Jatropha manihot</name>
    <dbReference type="NCBI Taxonomy" id="3983"/>
    <lineage>
        <taxon>Eukaryota</taxon>
        <taxon>Viridiplantae</taxon>
        <taxon>Streptophyta</taxon>
        <taxon>Embryophyta</taxon>
        <taxon>Tracheophyta</taxon>
        <taxon>Spermatophyta</taxon>
        <taxon>Magnoliopsida</taxon>
        <taxon>eudicotyledons</taxon>
        <taxon>Gunneridae</taxon>
        <taxon>Pentapetalae</taxon>
        <taxon>rosids</taxon>
        <taxon>fabids</taxon>
        <taxon>Malpighiales</taxon>
        <taxon>Euphorbiaceae</taxon>
        <taxon>Crotonoideae</taxon>
        <taxon>Manihoteae</taxon>
        <taxon>Manihot</taxon>
    </lineage>
</organism>
<gene>
    <name evidence="1" type="ORF">MANES_16G104301v8</name>
</gene>
<dbReference type="Proteomes" id="UP000091857">
    <property type="component" value="Chromosome 16"/>
</dbReference>
<evidence type="ECO:0000313" key="1">
    <source>
        <dbReference type="EMBL" id="KAG8636150.1"/>
    </source>
</evidence>
<accession>A0ACB7G7U7</accession>
<proteinExistence type="predicted"/>
<protein>
    <submittedName>
        <fullName evidence="1">Uncharacterized protein</fullName>
    </submittedName>
</protein>
<comment type="caution">
    <text evidence="1">The sequence shown here is derived from an EMBL/GenBank/DDBJ whole genome shotgun (WGS) entry which is preliminary data.</text>
</comment>
<evidence type="ECO:0000313" key="2">
    <source>
        <dbReference type="Proteomes" id="UP000091857"/>
    </source>
</evidence>
<sequence length="783" mass="90836">MKKEVAQFVTACEICQRVKLEHQKPAGMLNPLPIPEWKWENIAMDFVVGLPAASNRIYSIWVIVDRLTKSAHFIPVRSNYSVDKLAQSQNDQMLQNSISGSNQNNTDASTETTTSSKAKRKPVKPRSEVWDHFTKFVSDEGELKGKCNYCKKDFCCDPKRNGTTALRNHLNSCKKHPHFIKTRQVQLSLQKNASDNDVNDLGTLTTWKYDDNAIRKALVHMIIIDELPFRFVEGEGFRSFMRAICPRFRIPSRWTISRDCYDLFIEERSKLKSFFKKNCQRVSLTTDTWTSLQRINYMCITAHFIDNDWKLHKRIINFCPISSHKGEAVGRAIETCLLEWGLDKVFTVTVDNASSNDVAISYLKKKLANWGVSVANSTYLHMRCMAHIINLVVQDGLKDVSDSVMKVRDAVRYIRSSPARLKRFKECVLHEKIESKSSLCLDVPTRWNSTYLMLNTAQKYERAFERYESQDPMFKIDMGENGIPDYYDWTQVRKMADMLAHFYELTLRISGSRYVTSNLFFSEVSDLAFILNQWINSNDLDMKSMGERMKVKFDKYWGDVDKMNKIIYFAVVLDPRDKFEFMEYSFSQMYGKEKGVELFNKVKSCLFDLFNEYKKMYQPDVEQFNDNSSQQLSGSCSTTGSINPKPKFFLKHHYKKQKLEESGGFDSKTELEVYLSEAIQEEKDDFDIMKWWKINYERFPILGKMARDILAISVSTVASESAFSTGGRVLDSFKSSLTPKIVEGLICVQNWIRPLNIQVNVEEDLEELEKLEEGMLYTLSYLC</sequence>
<name>A0ACB7G7U7_MANES</name>